<dbReference type="Proteomes" id="UP000654471">
    <property type="component" value="Unassembled WGS sequence"/>
</dbReference>
<dbReference type="EMBL" id="BMRP01000005">
    <property type="protein sequence ID" value="GGU55558.1"/>
    <property type="molecule type" value="Genomic_DNA"/>
</dbReference>
<protein>
    <submittedName>
        <fullName evidence="1">Uncharacterized protein</fullName>
    </submittedName>
</protein>
<accession>A0ABQ2UV61</accession>
<organism evidence="1 2">
    <name type="scientific">Streptomyces albospinus</name>
    <dbReference type="NCBI Taxonomy" id="285515"/>
    <lineage>
        <taxon>Bacteria</taxon>
        <taxon>Bacillati</taxon>
        <taxon>Actinomycetota</taxon>
        <taxon>Actinomycetes</taxon>
        <taxon>Kitasatosporales</taxon>
        <taxon>Streptomycetaceae</taxon>
        <taxon>Streptomyces</taxon>
    </lineage>
</organism>
<evidence type="ECO:0000313" key="1">
    <source>
        <dbReference type="EMBL" id="GGU55558.1"/>
    </source>
</evidence>
<sequence length="174" mass="19126">MLPGDSAWIHDARYAQDILDSLAAAAAVADDYGEPEKYVLPHLPFRVAADTIGQIRADMPPARPGAVFLMALPAFQLEALWQVLGVLQRARDADEDAAEVLDLVRDYAMHCLLPPRRVDEVVTDMERVLAVLSLDIPAVHTVAVTLLLKSERDDDFRSARDDLFAAWRAVGIGP</sequence>
<dbReference type="RefSeq" id="WP_189298587.1">
    <property type="nucleotide sequence ID" value="NZ_BMRP01000005.1"/>
</dbReference>
<comment type="caution">
    <text evidence="1">The sequence shown here is derived from an EMBL/GenBank/DDBJ whole genome shotgun (WGS) entry which is preliminary data.</text>
</comment>
<proteinExistence type="predicted"/>
<evidence type="ECO:0000313" key="2">
    <source>
        <dbReference type="Proteomes" id="UP000654471"/>
    </source>
</evidence>
<gene>
    <name evidence="1" type="ORF">GCM10010211_20400</name>
</gene>
<reference evidence="2" key="1">
    <citation type="journal article" date="2019" name="Int. J. Syst. Evol. Microbiol.">
        <title>The Global Catalogue of Microorganisms (GCM) 10K type strain sequencing project: providing services to taxonomists for standard genome sequencing and annotation.</title>
        <authorList>
            <consortium name="The Broad Institute Genomics Platform"/>
            <consortium name="The Broad Institute Genome Sequencing Center for Infectious Disease"/>
            <person name="Wu L."/>
            <person name="Ma J."/>
        </authorList>
    </citation>
    <scope>NUCLEOTIDE SEQUENCE [LARGE SCALE GENOMIC DNA]</scope>
    <source>
        <strain evidence="2">JCM 3399</strain>
    </source>
</reference>
<keyword evidence="2" id="KW-1185">Reference proteome</keyword>
<name>A0ABQ2UV61_9ACTN</name>